<evidence type="ECO:0008006" key="5">
    <source>
        <dbReference type="Google" id="ProtNLM"/>
    </source>
</evidence>
<proteinExistence type="predicted"/>
<dbReference type="SUPFAM" id="SSF53756">
    <property type="entry name" value="UDP-Glycosyltransferase/glycogen phosphorylase"/>
    <property type="match status" value="1"/>
</dbReference>
<sequence>MKILFISRKFPPQIGGMETHAFQLSQHLTCDQILLTLTKSQKHLVWFVPFVFFRGLFLASRVDLFYFADGVLAPVGWLLRIFTKKPFVVTLHGLDVTYSHWLYRLVNLAAIRRADALIVVSHATFQIALERGVPARRMTIISNGVTDFFGTDTSRSDLREFVGRTLPSDITILFSAGRLVKRKGTAWFIKHVMPNVPENFVYLIAGVGPERKRIMRLIRQLRLESRIYMLGRVLDGELGVLFHTAHAFVMPNIPVASDREGFGIVALEAASCGLPVIAAGIEGIPDAIQNGKNGFLLPSGDADIWIQRLPILVDQGQKMRSAIRAYTLAHFDWSRIAKSYIQVFQNVLKTAA</sequence>
<evidence type="ECO:0000259" key="1">
    <source>
        <dbReference type="Pfam" id="PF00534"/>
    </source>
</evidence>
<protein>
    <recommendedName>
        <fullName evidence="5">Glycosyltransferase subfamily 4-like N-terminal domain-containing protein</fullName>
    </recommendedName>
</protein>
<evidence type="ECO:0000313" key="3">
    <source>
        <dbReference type="EMBL" id="OGY79227.1"/>
    </source>
</evidence>
<dbReference type="GO" id="GO:0016758">
    <property type="term" value="F:hexosyltransferase activity"/>
    <property type="evidence" value="ECO:0007669"/>
    <property type="project" value="TreeGrafter"/>
</dbReference>
<reference evidence="3 4" key="1">
    <citation type="journal article" date="2016" name="Nat. Commun.">
        <title>Thousands of microbial genomes shed light on interconnected biogeochemical processes in an aquifer system.</title>
        <authorList>
            <person name="Anantharaman K."/>
            <person name="Brown C.T."/>
            <person name="Hug L.A."/>
            <person name="Sharon I."/>
            <person name="Castelle C.J."/>
            <person name="Probst A.J."/>
            <person name="Thomas B.C."/>
            <person name="Singh A."/>
            <person name="Wilkins M.J."/>
            <person name="Karaoz U."/>
            <person name="Brodie E.L."/>
            <person name="Williams K.H."/>
            <person name="Hubbard S.S."/>
            <person name="Banfield J.F."/>
        </authorList>
    </citation>
    <scope>NUCLEOTIDE SEQUENCE [LARGE SCALE GENOMIC DNA]</scope>
</reference>
<dbReference type="AlphaFoldDB" id="A0A1G2ATB5"/>
<evidence type="ECO:0000259" key="2">
    <source>
        <dbReference type="Pfam" id="PF13579"/>
    </source>
</evidence>
<dbReference type="Gene3D" id="3.40.50.2000">
    <property type="entry name" value="Glycogen Phosphorylase B"/>
    <property type="match status" value="2"/>
</dbReference>
<comment type="caution">
    <text evidence="3">The sequence shown here is derived from an EMBL/GenBank/DDBJ whole genome shotgun (WGS) entry which is preliminary data.</text>
</comment>
<dbReference type="STRING" id="1798540.A3B74_00015"/>
<evidence type="ECO:0000313" key="4">
    <source>
        <dbReference type="Proteomes" id="UP000177165"/>
    </source>
</evidence>
<dbReference type="PANTHER" id="PTHR45947:SF3">
    <property type="entry name" value="SULFOQUINOVOSYL TRANSFERASE SQD2"/>
    <property type="match status" value="1"/>
</dbReference>
<name>A0A1G2ATB5_9BACT</name>
<accession>A0A1G2ATB5</accession>
<dbReference type="Pfam" id="PF13579">
    <property type="entry name" value="Glyco_trans_4_4"/>
    <property type="match status" value="1"/>
</dbReference>
<feature type="domain" description="Glycosyltransferase subfamily 4-like N-terminal" evidence="2">
    <location>
        <begin position="53"/>
        <end position="144"/>
    </location>
</feature>
<dbReference type="Pfam" id="PF00534">
    <property type="entry name" value="Glycos_transf_1"/>
    <property type="match status" value="1"/>
</dbReference>
<feature type="domain" description="Glycosyl transferase family 1" evidence="1">
    <location>
        <begin position="167"/>
        <end position="324"/>
    </location>
</feature>
<gene>
    <name evidence="3" type="ORF">A3B74_00015</name>
</gene>
<dbReference type="InterPro" id="IPR001296">
    <property type="entry name" value="Glyco_trans_1"/>
</dbReference>
<dbReference type="CDD" id="cd03801">
    <property type="entry name" value="GT4_PimA-like"/>
    <property type="match status" value="1"/>
</dbReference>
<dbReference type="PANTHER" id="PTHR45947">
    <property type="entry name" value="SULFOQUINOVOSYL TRANSFERASE SQD2"/>
    <property type="match status" value="1"/>
</dbReference>
<dbReference type="Proteomes" id="UP000177165">
    <property type="component" value="Unassembled WGS sequence"/>
</dbReference>
<dbReference type="EMBL" id="MHKB01000009">
    <property type="protein sequence ID" value="OGY79227.1"/>
    <property type="molecule type" value="Genomic_DNA"/>
</dbReference>
<dbReference type="InterPro" id="IPR028098">
    <property type="entry name" value="Glyco_trans_4-like_N"/>
</dbReference>
<dbReference type="InterPro" id="IPR050194">
    <property type="entry name" value="Glycosyltransferase_grp1"/>
</dbReference>
<organism evidence="3 4">
    <name type="scientific">Candidatus Kerfeldbacteria bacterium RIFCSPHIGHO2_02_FULL_42_14</name>
    <dbReference type="NCBI Taxonomy" id="1798540"/>
    <lineage>
        <taxon>Bacteria</taxon>
        <taxon>Candidatus Kerfeldiibacteriota</taxon>
    </lineage>
</organism>